<dbReference type="CDD" id="cd00200">
    <property type="entry name" value="WD40"/>
    <property type="match status" value="1"/>
</dbReference>
<dbReference type="SMART" id="SM00320">
    <property type="entry name" value="WD40"/>
    <property type="match status" value="11"/>
</dbReference>
<dbReference type="InterPro" id="IPR002048">
    <property type="entry name" value="EF_hand_dom"/>
</dbReference>
<dbReference type="Gene3D" id="2.130.10.10">
    <property type="entry name" value="YVTN repeat-like/Quinoprotein amine dehydrogenase"/>
    <property type="match status" value="4"/>
</dbReference>
<dbReference type="Gramene" id="PNW77135">
    <property type="protein sequence ID" value="PNW77135"/>
    <property type="gene ID" value="CHLRE_10g423600v5"/>
</dbReference>
<evidence type="ECO:0000313" key="9">
    <source>
        <dbReference type="Proteomes" id="UP000006906"/>
    </source>
</evidence>
<dbReference type="KEGG" id="cre:CHLRE_10g423600v5"/>
<dbReference type="STRING" id="3055.A0A2K3D9D5"/>
<dbReference type="Proteomes" id="UP000006906">
    <property type="component" value="Chromosome 10"/>
</dbReference>
<feature type="region of interest" description="Disordered" evidence="5">
    <location>
        <begin position="1809"/>
        <end position="1837"/>
    </location>
</feature>
<dbReference type="PROSITE" id="PS00018">
    <property type="entry name" value="EF_HAND_1"/>
    <property type="match status" value="2"/>
</dbReference>
<dbReference type="InterPro" id="IPR018247">
    <property type="entry name" value="EF_Hand_1_Ca_BS"/>
</dbReference>
<dbReference type="PROSITE" id="PS50837">
    <property type="entry name" value="NACHT"/>
    <property type="match status" value="1"/>
</dbReference>
<evidence type="ECO:0000256" key="3">
    <source>
        <dbReference type="ARBA" id="ARBA00022837"/>
    </source>
</evidence>
<feature type="region of interest" description="Disordered" evidence="5">
    <location>
        <begin position="1593"/>
        <end position="1613"/>
    </location>
</feature>
<proteinExistence type="predicted"/>
<keyword evidence="1 4" id="KW-0853">WD repeat</keyword>
<feature type="domain" description="EF-hand" evidence="6">
    <location>
        <begin position="1510"/>
        <end position="1545"/>
    </location>
</feature>
<dbReference type="InterPro" id="IPR056884">
    <property type="entry name" value="NPHP3-like_N"/>
</dbReference>
<dbReference type="OrthoDB" id="540322at2759"/>
<organism evidence="8 9">
    <name type="scientific">Chlamydomonas reinhardtii</name>
    <name type="common">Chlamydomonas smithii</name>
    <dbReference type="NCBI Taxonomy" id="3055"/>
    <lineage>
        <taxon>Eukaryota</taxon>
        <taxon>Viridiplantae</taxon>
        <taxon>Chlorophyta</taxon>
        <taxon>core chlorophytes</taxon>
        <taxon>Chlorophyceae</taxon>
        <taxon>CS clade</taxon>
        <taxon>Chlamydomonadales</taxon>
        <taxon>Chlamydomonadaceae</taxon>
        <taxon>Chlamydomonas</taxon>
    </lineage>
</organism>
<dbReference type="Pfam" id="PF24883">
    <property type="entry name" value="NPHP3_N"/>
    <property type="match status" value="1"/>
</dbReference>
<feature type="domain" description="EF-hand" evidence="6">
    <location>
        <begin position="1317"/>
        <end position="1352"/>
    </location>
</feature>
<dbReference type="PROSITE" id="PS00678">
    <property type="entry name" value="WD_REPEATS_1"/>
    <property type="match status" value="3"/>
</dbReference>
<dbReference type="InterPro" id="IPR011992">
    <property type="entry name" value="EF-hand-dom_pair"/>
</dbReference>
<evidence type="ECO:0000313" key="8">
    <source>
        <dbReference type="EMBL" id="PNW77135.1"/>
    </source>
</evidence>
<feature type="domain" description="NACHT" evidence="7">
    <location>
        <begin position="334"/>
        <end position="475"/>
    </location>
</feature>
<evidence type="ECO:0000256" key="1">
    <source>
        <dbReference type="ARBA" id="ARBA00022574"/>
    </source>
</evidence>
<dbReference type="InterPro" id="IPR007111">
    <property type="entry name" value="NACHT_NTPase"/>
</dbReference>
<feature type="region of interest" description="Disordered" evidence="5">
    <location>
        <begin position="1130"/>
        <end position="1157"/>
    </location>
</feature>
<dbReference type="SUPFAM" id="SSF82171">
    <property type="entry name" value="DPP6 N-terminal domain-like"/>
    <property type="match status" value="1"/>
</dbReference>
<feature type="region of interest" description="Disordered" evidence="5">
    <location>
        <begin position="14"/>
        <end position="36"/>
    </location>
</feature>
<keyword evidence="9" id="KW-1185">Reference proteome</keyword>
<dbReference type="SUPFAM" id="SSF47473">
    <property type="entry name" value="EF-hand"/>
    <property type="match status" value="1"/>
</dbReference>
<dbReference type="SUPFAM" id="SSF50978">
    <property type="entry name" value="WD40 repeat-like"/>
    <property type="match status" value="2"/>
</dbReference>
<evidence type="ECO:0000256" key="4">
    <source>
        <dbReference type="PROSITE-ProRule" id="PRU00221"/>
    </source>
</evidence>
<accession>A0A2K3D9D5</accession>
<feature type="compositionally biased region" description="Low complexity" evidence="5">
    <location>
        <begin position="755"/>
        <end position="775"/>
    </location>
</feature>
<dbReference type="EMBL" id="CM008971">
    <property type="protein sequence ID" value="PNW77135.1"/>
    <property type="molecule type" value="Genomic_DNA"/>
</dbReference>
<dbReference type="PROSITE" id="PS50082">
    <property type="entry name" value="WD_REPEATS_2"/>
    <property type="match status" value="5"/>
</dbReference>
<feature type="repeat" description="WD" evidence="4">
    <location>
        <begin position="1832"/>
        <end position="1873"/>
    </location>
</feature>
<dbReference type="Pfam" id="PF00400">
    <property type="entry name" value="WD40"/>
    <property type="match status" value="6"/>
</dbReference>
<dbReference type="InterPro" id="IPR001680">
    <property type="entry name" value="WD40_rpt"/>
</dbReference>
<dbReference type="InterPro" id="IPR036322">
    <property type="entry name" value="WD40_repeat_dom_sf"/>
</dbReference>
<feature type="repeat" description="WD" evidence="4">
    <location>
        <begin position="2128"/>
        <end position="2160"/>
    </location>
</feature>
<feature type="compositionally biased region" description="Low complexity" evidence="5">
    <location>
        <begin position="1130"/>
        <end position="1156"/>
    </location>
</feature>
<dbReference type="InParanoid" id="A0A2K3D9D5"/>
<dbReference type="Pfam" id="PF13499">
    <property type="entry name" value="EF-hand_7"/>
    <property type="match status" value="1"/>
</dbReference>
<evidence type="ECO:0000259" key="7">
    <source>
        <dbReference type="PROSITE" id="PS50837"/>
    </source>
</evidence>
<feature type="repeat" description="WD" evidence="4">
    <location>
        <begin position="990"/>
        <end position="1024"/>
    </location>
</feature>
<feature type="repeat" description="WD" evidence="4">
    <location>
        <begin position="1626"/>
        <end position="1667"/>
    </location>
</feature>
<name>A0A2K3D9D5_CHLRE</name>
<feature type="region of interest" description="Disordered" evidence="5">
    <location>
        <begin position="754"/>
        <end position="775"/>
    </location>
</feature>
<dbReference type="InterPro" id="IPR015943">
    <property type="entry name" value="WD40/YVTN_repeat-like_dom_sf"/>
</dbReference>
<keyword evidence="3" id="KW-0106">Calcium</keyword>
<dbReference type="CDD" id="cd00051">
    <property type="entry name" value="EFh"/>
    <property type="match status" value="1"/>
</dbReference>
<evidence type="ECO:0000259" key="6">
    <source>
        <dbReference type="PROSITE" id="PS50222"/>
    </source>
</evidence>
<evidence type="ECO:0000256" key="5">
    <source>
        <dbReference type="SAM" id="MobiDB-lite"/>
    </source>
</evidence>
<keyword evidence="2" id="KW-0677">Repeat</keyword>
<evidence type="ECO:0000256" key="2">
    <source>
        <dbReference type="ARBA" id="ARBA00022737"/>
    </source>
</evidence>
<sequence>MAANIGPNPECPSFMRWPGVAAHQRQRQAPERPATPVRLGQGLMATVPAELREPLEDPLATSRMGVTLAGLRRIRAALLAHFGAPRFAHLSTAEVNSLWVQPLTRARRCRLLELPPPEGPVLPGDVAQPMYFISHAWKNRACRLFDYVLSFLEDAGDDVAVWIDILAVTQHADSPQQRHDVSAAAFAATVAGCGGGTLVVLDREMTSPATRGWCIFEWASTLSVHGSDGFHMQLAPADRHHVFGSIAVRSAECFKQADKDMILGLVEERYGSCDLFDAKLRLQVLLEPLSYRVDVRKLAARAGGTHWHWEPLRRWLEAGGGPSVGDGSSSGSSRLLCVVGGAGEGKSTVSAQLAAAAAGGSSAEGVEDSSAGQRGSLLPPGCAVAYHFLKYSDARRLDPVRMIKSIAFQLAEKLPEVRAVLLGLDVKAVAALQEPEKAFQMLLLQPLVAFQGALLQGRASTSQPILILIDALDEADPLEQQLAAIAATAATAAAAGANGSSTSSGGGRGSGEPGVSCPTVCGNKALEVLTTLLPRLPSCVRFMATTRPDAATGQVLPALHRAFGGAVTLLQPSALRAPATGSSSSEAAGGVMVYYTIASAVAGGGTDAEQLLLPGGRAPMLSDAHALLRRVFEAAYARLEGGGVQGSSSSNGWRAQSANVTATQVTELIAVIMAAKEPLSHSLVQQLGLGGAVPALPGHPVLFGVEDHHLHMVHKTLGEWLLNPSASGAFAVCLAAGHARLGLHLARLWQRHSQAPAEASKAPATAPTGSSTGTGETEATVALFGASSSSLRYTLKYAAAHLVAAANAAATAATTAAGEDTAGATAGGQQQCRLALEVLVGDFGFLRAVVAAGCAPDLIGALAALAAPSPLCHDVLRWLRAEQDRLQALAAAAEAAGSGSGGAGAVDPDAGSSGSSWVVGQVLATTPISCALHRLAAAAYRGHDWRCVSVLPRSLQSWPPCMAVLQANDASSQPRRSGPPAGPPTASPGLECVQWSPDGKQLATAGNGGDVRVWDAATGRQLAALRPHHGGGSIRGLSYCRAGGRQIALTTSRIALILDTATGGEVAQLTEQGAASSPQAADPHLGFNGGTAIAYSADGRLIALVEDNSAKRQLSLWEVTESPASASSASVAVAQQLQHGSSSTSTGSSSGSQQQVRVRRLARLPGYRCAAFSPDGRRLVANNGELGEMNGTGDRSLVVYDVEELRRRADAPPVTPAPAPAAAGAAAAGGSGLGPWSLEPLNWEGRRYLLHRASGAVYAGYMGPDTYPQLLGRWRQPETRLEGLGGSGAADEGCWLELVEGHVLDGVFGGLDRYLKENRVRFSAMFEAFDADRSGTLEAEELAKLVKKLVPGVSSSEIKYIMAIIDSNEDRSVTQREFLEATRMWVVAARRVAEERRAEAGVDKVQAGASGGTAAMLETSEVKAALRLVTDHCRANPAAARAAFRRHVTAASARPSTNGTSDAAPAAAAAAPGAAAVASGGAAAAASEGRLDPRELARLLLDCVPGLSEQQLRFVMTHMSQLDLKGDGMVSFDELLFAVRAEQAPAQHKAADAPAPAPSPLESLFMPQAAPVAASNGGASNGASHPWEALFGGGGDGGNGAPPANGGASSIAANAGPPPPVLLTLSQAHSNSVMAVDYSPDGRFIATGSYDESAAVWDATTGALLARLRTPNDTAAADGSGRCVKCVAWSPRPLSSVAAAAGVAAPEAAARGAAGAMPLLAVGTIDGVVRVWEPRSGTCVSSLRGHTNEVTAVAWAPLGPGPDATAAAPDGQGLLLASVSRDGTARLWEVSAQVLESAAAAAAAVAAAAPVPTNPSESGTEADAEQARRDAEQQPAGELQAVAVSRCGGVIATGGQDRRLRLWDVASGRLLHLLERPWSSSIACVAFAPDGRTVAAGHDDATVRVWRVGDGTVLSEVEHRGREVRGLAYSSDGATLAAVCKGNRISLWRVAAAGAAATGAGDGGELPAGAVGAKALALISTAGDYATAYSAVAWSPCGTRLYCSNYDGDVHEIDVAARTCTANLSCNKSGLPWVTGVAASGDGRWVAAAVREAGLVVFDAASRERVDVAAVDDPGTTFCVAFSRDSRMLLTAGSEGVAVWECCAEGKAGAGGGVGAVVGVCWRRRAQLKGHVRSVLSASWGADSRRVVSAGVDGAVRVWEQLPTAGPTR</sequence>
<dbReference type="InterPro" id="IPR019775">
    <property type="entry name" value="WD40_repeat_CS"/>
</dbReference>
<dbReference type="GeneID" id="5728224"/>
<feature type="region of interest" description="Disordered" evidence="5">
    <location>
        <begin position="969"/>
        <end position="989"/>
    </location>
</feature>
<dbReference type="PaxDb" id="3055-EDP06360"/>
<gene>
    <name evidence="8" type="ORF">CHLRE_10g423600v5</name>
</gene>
<dbReference type="PROSITE" id="PS50222">
    <property type="entry name" value="EF_HAND_2"/>
    <property type="match status" value="2"/>
</dbReference>
<dbReference type="SMART" id="SM00054">
    <property type="entry name" value="EFh"/>
    <property type="match status" value="3"/>
</dbReference>
<dbReference type="ExpressionAtlas" id="A0A2K3D9D5">
    <property type="expression patterns" value="baseline and differential"/>
</dbReference>
<dbReference type="PANTHER" id="PTHR44129">
    <property type="entry name" value="WD REPEAT-CONTAINING PROTEIN POP1"/>
    <property type="match status" value="1"/>
</dbReference>
<dbReference type="Gene3D" id="1.10.238.10">
    <property type="entry name" value="EF-hand"/>
    <property type="match status" value="1"/>
</dbReference>
<dbReference type="InterPro" id="IPR050349">
    <property type="entry name" value="WD_LIS1/nudF_dynein_reg"/>
</dbReference>
<dbReference type="GO" id="GO:0005509">
    <property type="term" value="F:calcium ion binding"/>
    <property type="evidence" value="ECO:0007669"/>
    <property type="project" value="InterPro"/>
</dbReference>
<feature type="compositionally biased region" description="Low complexity" evidence="5">
    <location>
        <begin position="970"/>
        <end position="979"/>
    </location>
</feature>
<feature type="compositionally biased region" description="Low complexity" evidence="5">
    <location>
        <begin position="1601"/>
        <end position="1613"/>
    </location>
</feature>
<dbReference type="RefSeq" id="XP_001702581.2">
    <property type="nucleotide sequence ID" value="XM_001702529.2"/>
</dbReference>
<reference evidence="8 9" key="1">
    <citation type="journal article" date="2007" name="Science">
        <title>The Chlamydomonas genome reveals the evolution of key animal and plant functions.</title>
        <authorList>
            <person name="Merchant S.S."/>
            <person name="Prochnik S.E."/>
            <person name="Vallon O."/>
            <person name="Harris E.H."/>
            <person name="Karpowicz S.J."/>
            <person name="Witman G.B."/>
            <person name="Terry A."/>
            <person name="Salamov A."/>
            <person name="Fritz-Laylin L.K."/>
            <person name="Marechal-Drouard L."/>
            <person name="Marshall W.F."/>
            <person name="Qu L.H."/>
            <person name="Nelson D.R."/>
            <person name="Sanderfoot A.A."/>
            <person name="Spalding M.H."/>
            <person name="Kapitonov V.V."/>
            <person name="Ren Q."/>
            <person name="Ferris P."/>
            <person name="Lindquist E."/>
            <person name="Shapiro H."/>
            <person name="Lucas S.M."/>
            <person name="Grimwood J."/>
            <person name="Schmutz J."/>
            <person name="Cardol P."/>
            <person name="Cerutti H."/>
            <person name="Chanfreau G."/>
            <person name="Chen C.L."/>
            <person name="Cognat V."/>
            <person name="Croft M.T."/>
            <person name="Dent R."/>
            <person name="Dutcher S."/>
            <person name="Fernandez E."/>
            <person name="Fukuzawa H."/>
            <person name="Gonzalez-Ballester D."/>
            <person name="Gonzalez-Halphen D."/>
            <person name="Hallmann A."/>
            <person name="Hanikenne M."/>
            <person name="Hippler M."/>
            <person name="Inwood W."/>
            <person name="Jabbari K."/>
            <person name="Kalanon M."/>
            <person name="Kuras R."/>
            <person name="Lefebvre P.A."/>
            <person name="Lemaire S.D."/>
            <person name="Lobanov A.V."/>
            <person name="Lohr M."/>
            <person name="Manuell A."/>
            <person name="Meier I."/>
            <person name="Mets L."/>
            <person name="Mittag M."/>
            <person name="Mittelmeier T."/>
            <person name="Moroney J.V."/>
            <person name="Moseley J."/>
            <person name="Napoli C."/>
            <person name="Nedelcu A.M."/>
            <person name="Niyogi K."/>
            <person name="Novoselov S.V."/>
            <person name="Paulsen I.T."/>
            <person name="Pazour G."/>
            <person name="Purton S."/>
            <person name="Ral J.P."/>
            <person name="Riano-Pachon D.M."/>
            <person name="Riekhof W."/>
            <person name="Rymarquis L."/>
            <person name="Schroda M."/>
            <person name="Stern D."/>
            <person name="Umen J."/>
            <person name="Willows R."/>
            <person name="Wilson N."/>
            <person name="Zimmer S.L."/>
            <person name="Allmer J."/>
            <person name="Balk J."/>
            <person name="Bisova K."/>
            <person name="Chen C.J."/>
            <person name="Elias M."/>
            <person name="Gendler K."/>
            <person name="Hauser C."/>
            <person name="Lamb M.R."/>
            <person name="Ledford H."/>
            <person name="Long J.C."/>
            <person name="Minagawa J."/>
            <person name="Page M.D."/>
            <person name="Pan J."/>
            <person name="Pootakham W."/>
            <person name="Roje S."/>
            <person name="Rose A."/>
            <person name="Stahlberg E."/>
            <person name="Terauchi A.M."/>
            <person name="Yang P."/>
            <person name="Ball S."/>
            <person name="Bowler C."/>
            <person name="Dieckmann C.L."/>
            <person name="Gladyshev V.N."/>
            <person name="Green P."/>
            <person name="Jorgensen R."/>
            <person name="Mayfield S."/>
            <person name="Mueller-Roeber B."/>
            <person name="Rajamani S."/>
            <person name="Sayre R.T."/>
            <person name="Brokstein P."/>
            <person name="Dubchak I."/>
            <person name="Goodstein D."/>
            <person name="Hornick L."/>
            <person name="Huang Y.W."/>
            <person name="Jhaveri J."/>
            <person name="Luo Y."/>
            <person name="Martinez D."/>
            <person name="Ngau W.C."/>
            <person name="Otillar B."/>
            <person name="Poliakov A."/>
            <person name="Porter A."/>
            <person name="Szajkowski L."/>
            <person name="Werner G."/>
            <person name="Zhou K."/>
            <person name="Grigoriev I.V."/>
            <person name="Rokhsar D.S."/>
            <person name="Grossman A.R."/>
        </authorList>
    </citation>
    <scope>NUCLEOTIDE SEQUENCE [LARGE SCALE GENOMIC DNA]</scope>
    <source>
        <strain evidence="9">CC-503</strain>
    </source>
</reference>
<dbReference type="PROSITE" id="PS50294">
    <property type="entry name" value="WD_REPEATS_REGION"/>
    <property type="match status" value="3"/>
</dbReference>
<feature type="repeat" description="WD" evidence="4">
    <location>
        <begin position="1879"/>
        <end position="1916"/>
    </location>
</feature>
<protein>
    <submittedName>
        <fullName evidence="8">Uncharacterized protein</fullName>
    </submittedName>
</protein>